<name>A0A8S1CY53_9INSE</name>
<evidence type="ECO:0000256" key="1">
    <source>
        <dbReference type="ARBA" id="ARBA00004123"/>
    </source>
</evidence>
<feature type="compositionally biased region" description="Basic and acidic residues" evidence="4">
    <location>
        <begin position="18"/>
        <end position="27"/>
    </location>
</feature>
<feature type="compositionally biased region" description="Pro residues" evidence="4">
    <location>
        <begin position="390"/>
        <end position="399"/>
    </location>
</feature>
<dbReference type="EMBL" id="CADEPI010000089">
    <property type="protein sequence ID" value="CAB3373718.1"/>
    <property type="molecule type" value="Genomic_DNA"/>
</dbReference>
<comment type="subcellular location">
    <subcellularLocation>
        <location evidence="1">Nucleus</location>
    </subcellularLocation>
</comment>
<comment type="similarity">
    <text evidence="2">Belongs to the ESS2 family.</text>
</comment>
<reference evidence="5 6" key="1">
    <citation type="submission" date="2020-04" db="EMBL/GenBank/DDBJ databases">
        <authorList>
            <person name="Alioto T."/>
            <person name="Alioto T."/>
            <person name="Gomez Garrido J."/>
        </authorList>
    </citation>
    <scope>NUCLEOTIDE SEQUENCE [LARGE SCALE GENOMIC DNA]</scope>
</reference>
<sequence>MQSPAPGGVGAGALEAMHASHEEEKSVFKKPLVPKGRVKKRTLNQVVLDEDSYTQELANIIERDYFPDLAEIREKTQPQIPQELVADESPATFETPERTNEQPKDKFWDKVDQKGVTKLSLDQFLNKHTSEDNESFHDILSKAEERRKQKYSWLYGAEELHAIERKKQLALPSIEEQAKGLEKPLNVDGWDYKSQNYIMYIPDGAPLSDQEVIEMAANRHEVVPENTRLKSNPFNDAANRAKIVAAAHLQSKINEGRIGVDGQVVASASPQIKGFSLVRTPSPAPGRGGETPVMTWGEIEGTPCRLDTPSFRMAETPRREQIAMELADKAGQRHRDLKLKAIQAARRNIALTPGSKTPLLSPAAQKLASARKVGDRALRASYTPHRTPGTPVPTTPTPKTPVGLTLKRTLPKAPVTPLQGKLSDDLLNLPKRTRAESFFK</sequence>
<dbReference type="PANTHER" id="PTHR12940:SF0">
    <property type="entry name" value="SPLICING FACTOR ESS-2 HOMOLOG"/>
    <property type="match status" value="1"/>
</dbReference>
<dbReference type="Pfam" id="PF09751">
    <property type="entry name" value="Es2"/>
    <property type="match status" value="2"/>
</dbReference>
<organism evidence="5 6">
    <name type="scientific">Cloeon dipterum</name>
    <dbReference type="NCBI Taxonomy" id="197152"/>
    <lineage>
        <taxon>Eukaryota</taxon>
        <taxon>Metazoa</taxon>
        <taxon>Ecdysozoa</taxon>
        <taxon>Arthropoda</taxon>
        <taxon>Hexapoda</taxon>
        <taxon>Insecta</taxon>
        <taxon>Pterygota</taxon>
        <taxon>Palaeoptera</taxon>
        <taxon>Ephemeroptera</taxon>
        <taxon>Pisciforma</taxon>
        <taxon>Baetidae</taxon>
        <taxon>Cloeon</taxon>
    </lineage>
</organism>
<dbReference type="Proteomes" id="UP000494165">
    <property type="component" value="Unassembled WGS sequence"/>
</dbReference>
<dbReference type="InterPro" id="IPR019148">
    <property type="entry name" value="Nuclear_protein_DGCR14_ESS-2"/>
</dbReference>
<protein>
    <recommendedName>
        <fullName evidence="7">Protein DGCR14</fullName>
    </recommendedName>
</protein>
<feature type="region of interest" description="Disordered" evidence="4">
    <location>
        <begin position="1"/>
        <end position="31"/>
    </location>
</feature>
<accession>A0A8S1CY53</accession>
<feature type="region of interest" description="Disordered" evidence="4">
    <location>
        <begin position="380"/>
        <end position="423"/>
    </location>
</feature>
<gene>
    <name evidence="5" type="ORF">CLODIP_2_CD04558</name>
</gene>
<evidence type="ECO:0000313" key="6">
    <source>
        <dbReference type="Proteomes" id="UP000494165"/>
    </source>
</evidence>
<dbReference type="GO" id="GO:0071013">
    <property type="term" value="C:catalytic step 2 spliceosome"/>
    <property type="evidence" value="ECO:0007669"/>
    <property type="project" value="TreeGrafter"/>
</dbReference>
<evidence type="ECO:0000256" key="3">
    <source>
        <dbReference type="ARBA" id="ARBA00023242"/>
    </source>
</evidence>
<proteinExistence type="inferred from homology"/>
<dbReference type="PANTHER" id="PTHR12940">
    <property type="entry name" value="ES-2 PROTEIN - RELATED"/>
    <property type="match status" value="1"/>
</dbReference>
<keyword evidence="6" id="KW-1185">Reference proteome</keyword>
<dbReference type="OrthoDB" id="19679at2759"/>
<evidence type="ECO:0000256" key="2">
    <source>
        <dbReference type="ARBA" id="ARBA00009072"/>
    </source>
</evidence>
<evidence type="ECO:0000313" key="5">
    <source>
        <dbReference type="EMBL" id="CAB3373718.1"/>
    </source>
</evidence>
<comment type="caution">
    <text evidence="5">The sequence shown here is derived from an EMBL/GenBank/DDBJ whole genome shotgun (WGS) entry which is preliminary data.</text>
</comment>
<dbReference type="AlphaFoldDB" id="A0A8S1CY53"/>
<evidence type="ECO:0000256" key="4">
    <source>
        <dbReference type="SAM" id="MobiDB-lite"/>
    </source>
</evidence>
<keyword evidence="3" id="KW-0539">Nucleus</keyword>
<feature type="region of interest" description="Disordered" evidence="4">
    <location>
        <begin position="84"/>
        <end position="103"/>
    </location>
</feature>
<evidence type="ECO:0008006" key="7">
    <source>
        <dbReference type="Google" id="ProtNLM"/>
    </source>
</evidence>